<feature type="transmembrane region" description="Helical" evidence="17">
    <location>
        <begin position="565"/>
        <end position="583"/>
    </location>
</feature>
<dbReference type="AlphaFoldDB" id="A0A6P8FNQ5"/>
<evidence type="ECO:0000256" key="9">
    <source>
        <dbReference type="ARBA" id="ARBA00022989"/>
    </source>
</evidence>
<keyword evidence="7" id="KW-0769">Symport</keyword>
<keyword evidence="8" id="KW-0630">Potassium</keyword>
<evidence type="ECO:0000259" key="19">
    <source>
        <dbReference type="Pfam" id="PF03522"/>
    </source>
</evidence>
<keyword evidence="3" id="KW-1003">Cell membrane</keyword>
<protein>
    <submittedName>
        <fullName evidence="21">Solute carrier family 12 member 4 isoform X1</fullName>
    </submittedName>
</protein>
<evidence type="ECO:0000259" key="18">
    <source>
        <dbReference type="Pfam" id="PF00324"/>
    </source>
</evidence>
<dbReference type="InterPro" id="IPR004841">
    <property type="entry name" value="AA-permease/SLC12A_dom"/>
</dbReference>
<keyword evidence="6 17" id="KW-0812">Transmembrane</keyword>
<evidence type="ECO:0000256" key="8">
    <source>
        <dbReference type="ARBA" id="ARBA00022958"/>
    </source>
</evidence>
<name>A0A6P8FNQ5_CLUHA</name>
<dbReference type="InterPro" id="IPR004842">
    <property type="entry name" value="SLC12A_fam"/>
</dbReference>
<proteinExistence type="inferred from homology"/>
<feature type="transmembrane region" description="Helical" evidence="17">
    <location>
        <begin position="205"/>
        <end position="226"/>
    </location>
</feature>
<dbReference type="GO" id="GO:0006884">
    <property type="term" value="P:cell volume homeostasis"/>
    <property type="evidence" value="ECO:0007669"/>
    <property type="project" value="TreeGrafter"/>
</dbReference>
<keyword evidence="2" id="KW-0813">Transport</keyword>
<feature type="transmembrane region" description="Helical" evidence="17">
    <location>
        <begin position="159"/>
        <end position="184"/>
    </location>
</feature>
<feature type="domain" description="SLC12A transporter C-terminal" evidence="19">
    <location>
        <begin position="718"/>
        <end position="836"/>
    </location>
</feature>
<evidence type="ECO:0000256" key="14">
    <source>
        <dbReference type="ARBA" id="ARBA00046331"/>
    </source>
</evidence>
<dbReference type="KEGG" id="char:105899777"/>
<dbReference type="OrthoDB" id="2020542at2759"/>
<dbReference type="GO" id="GO:0055075">
    <property type="term" value="P:potassium ion homeostasis"/>
    <property type="evidence" value="ECO:0007669"/>
    <property type="project" value="TreeGrafter"/>
</dbReference>
<feature type="domain" description="Amino acid permease/ SLC12A" evidence="18">
    <location>
        <begin position="426"/>
        <end position="704"/>
    </location>
</feature>
<evidence type="ECO:0000256" key="16">
    <source>
        <dbReference type="SAM" id="MobiDB-lite"/>
    </source>
</evidence>
<gene>
    <name evidence="21" type="primary">slc12a4</name>
</gene>
<accession>A0A6P8FNQ5</accession>
<dbReference type="GO" id="GO:0045202">
    <property type="term" value="C:synapse"/>
    <property type="evidence" value="ECO:0007669"/>
    <property type="project" value="GOC"/>
</dbReference>
<dbReference type="FunFam" id="1.20.1740.10:FF:000040">
    <property type="entry name" value="Solute carrier family 12 member 6"/>
    <property type="match status" value="1"/>
</dbReference>
<feature type="domain" description="SLC12A transporter C-terminal" evidence="19">
    <location>
        <begin position="850"/>
        <end position="1095"/>
    </location>
</feature>
<dbReference type="InterPro" id="IPR000622">
    <property type="entry name" value="KCC1"/>
</dbReference>
<sequence>MPHFTVVPVEDNAPSTYDSLEGINWVDYRDTGQGYPGHGDTVSSDGHGNHKEDSPFLNSNDSPSKKTDFYDRNLALFEEELDIRPKVSSLLSRLVNYTPVTQGAKEHEEAENADASTRNIPKSPNMGTLMGVYLPCLQNIFGVILFLRLTWIVGMAGVVQSFIIVVMCCACTMLTAISMSAIATNGVVPAGGAYFMISRSLGPEFGGAVGLCFYLGTTFAAAMYILGAVEIFLKYLVPQSEIFHSTDIHGADGAMLNNMRVYGTICLSMMALVVFVGVKYVNKLASLFLACVMISIVSIYAGAVMSSFHPPDFSICMLGNRTLVRDLFDTCGKTVVEGNTTVPSQLWKRFCGSGNATSLHCDDEYFNQNNVTEIQGIPGLSSGVIRDNMWGNYLDKGQILEKTNLASVDVPGSIENFGLYVSADIATSFTLLVGIFFPSSTGIMAGSNRSGDLKDAQRSIPVGTIMAIITTSLVYMSSVVLFGACTEGAVLRDKFGDAVSKNLVVGTLSWPSPWVIVVGSFFSTVGAGLQSLTGAPRLLQAIAKDNIIPFLRVFGHGKANGEPTWALLLTAIIAELGILIASLDMVAPILSMFFLMCYLFVNLACAVQTLLRTPNWRPRFKYYHWALSFLGMSMCVALMFISSWYYAIVAMGIAGMIYKYIEYQGAEKEWGDGIRGLSLSAARYALLRLEAGPPHTKNWRPQLLVLLKLDEDLHVKYPRLLTFASQLKAGKGLTIVGSVIQGNFLDSYGETQASEQAIKNMMEIEKVKGFCQVVVTSKVREGIAHLIQSCGLGGMKHNTVVMGWPYGWRQSEDPRAWKTFINTVRSTTAAHLALMVPKNVSFYPSNHERFTDGHIDVWWIVHDGGMLMLLPFLLKQHKVWRKCKMRIFTVAQMDDNSIQMKKDLATFLYQLRIEAEVEVVEMHDSDISAYTYERTLMMEQRSQMLRQMRLSNTERDREAQLVKDRHSIIRMGSLYSDEEEDVPEPLSEKIQMTWTVEKCEAEKRNRTNAPENFRELISIKPDQSNVRRMHTAVKLNEVIVNRSHDARLVLLNMPGPPRNTDGDENYMEFLEVLTEGLERVLLVRGGGREVITIYS</sequence>
<dbReference type="PANTHER" id="PTHR11827:SF46">
    <property type="entry name" value="SOLUTE CARRIER FAMILY 12 MEMBER 4"/>
    <property type="match status" value="1"/>
</dbReference>
<keyword evidence="11 17" id="KW-0472">Membrane</keyword>
<evidence type="ECO:0000256" key="15">
    <source>
        <dbReference type="ARBA" id="ARBA00047825"/>
    </source>
</evidence>
<evidence type="ECO:0000256" key="6">
    <source>
        <dbReference type="ARBA" id="ARBA00022692"/>
    </source>
</evidence>
<dbReference type="GO" id="GO:0005886">
    <property type="term" value="C:plasma membrane"/>
    <property type="evidence" value="ECO:0007669"/>
    <property type="project" value="UniProtKB-SubCell"/>
</dbReference>
<comment type="similarity">
    <text evidence="14">Belongs to the SLC12A transporter family. K/Cl co-transporter subfamily.</text>
</comment>
<dbReference type="GO" id="GO:0015379">
    <property type="term" value="F:potassium:chloride symporter activity"/>
    <property type="evidence" value="ECO:0007669"/>
    <property type="project" value="InterPro"/>
</dbReference>
<keyword evidence="10" id="KW-0406">Ion transport</keyword>
<keyword evidence="5" id="KW-0597">Phosphoprotein</keyword>
<comment type="catalytic activity">
    <reaction evidence="15">
        <text>K(+)(in) + chloride(in) = K(+)(out) + chloride(out)</text>
        <dbReference type="Rhea" id="RHEA:72427"/>
        <dbReference type="ChEBI" id="CHEBI:17996"/>
        <dbReference type="ChEBI" id="CHEBI:29103"/>
    </reaction>
</comment>
<evidence type="ECO:0000256" key="4">
    <source>
        <dbReference type="ARBA" id="ARBA00022538"/>
    </source>
</evidence>
<keyword evidence="20" id="KW-1185">Reference proteome</keyword>
<keyword evidence="13" id="KW-0868">Chloride</keyword>
<dbReference type="PRINTS" id="PR01082">
    <property type="entry name" value="KCLTRNSPORT1"/>
</dbReference>
<dbReference type="Pfam" id="PF03522">
    <property type="entry name" value="SLC12"/>
    <property type="match status" value="2"/>
</dbReference>
<dbReference type="Gene3D" id="1.20.1740.10">
    <property type="entry name" value="Amino acid/polyamine transporter I"/>
    <property type="match status" value="1"/>
</dbReference>
<dbReference type="PANTHER" id="PTHR11827">
    <property type="entry name" value="SOLUTE CARRIER FAMILY 12, CATION COTRANSPORTERS"/>
    <property type="match status" value="1"/>
</dbReference>
<dbReference type="InterPro" id="IPR018491">
    <property type="entry name" value="SLC12_C"/>
</dbReference>
<feature type="domain" description="Amino acid permease/ SLC12A" evidence="18">
    <location>
        <begin position="132"/>
        <end position="306"/>
    </location>
</feature>
<evidence type="ECO:0000256" key="12">
    <source>
        <dbReference type="ARBA" id="ARBA00023180"/>
    </source>
</evidence>
<feature type="transmembrane region" description="Helical" evidence="17">
    <location>
        <begin position="510"/>
        <end position="529"/>
    </location>
</feature>
<reference evidence="21" key="1">
    <citation type="submission" date="2025-08" db="UniProtKB">
        <authorList>
            <consortium name="RefSeq"/>
        </authorList>
    </citation>
    <scope>IDENTIFICATION</scope>
</reference>
<dbReference type="Proteomes" id="UP000515152">
    <property type="component" value="Chromosome 6"/>
</dbReference>
<feature type="region of interest" description="Disordered" evidence="16">
    <location>
        <begin position="31"/>
        <end position="64"/>
    </location>
</feature>
<dbReference type="GO" id="GO:0007268">
    <property type="term" value="P:chemical synaptic transmission"/>
    <property type="evidence" value="ECO:0007669"/>
    <property type="project" value="TreeGrafter"/>
</dbReference>
<organism evidence="20 21">
    <name type="scientific">Clupea harengus</name>
    <name type="common">Atlantic herring</name>
    <dbReference type="NCBI Taxonomy" id="7950"/>
    <lineage>
        <taxon>Eukaryota</taxon>
        <taxon>Metazoa</taxon>
        <taxon>Chordata</taxon>
        <taxon>Craniata</taxon>
        <taxon>Vertebrata</taxon>
        <taxon>Euteleostomi</taxon>
        <taxon>Actinopterygii</taxon>
        <taxon>Neopterygii</taxon>
        <taxon>Teleostei</taxon>
        <taxon>Clupei</taxon>
        <taxon>Clupeiformes</taxon>
        <taxon>Clupeoidei</taxon>
        <taxon>Clupeidae</taxon>
        <taxon>Clupea</taxon>
    </lineage>
</organism>
<feature type="transmembrane region" description="Helical" evidence="17">
    <location>
        <begin position="623"/>
        <end position="647"/>
    </location>
</feature>
<dbReference type="NCBIfam" id="TIGR00930">
    <property type="entry name" value="2a30"/>
    <property type="match status" value="1"/>
</dbReference>
<evidence type="ECO:0000313" key="20">
    <source>
        <dbReference type="Proteomes" id="UP000515152"/>
    </source>
</evidence>
<evidence type="ECO:0000313" key="21">
    <source>
        <dbReference type="RefSeq" id="XP_031425065.1"/>
    </source>
</evidence>
<evidence type="ECO:0000256" key="7">
    <source>
        <dbReference type="ARBA" id="ARBA00022847"/>
    </source>
</evidence>
<comment type="subcellular location">
    <subcellularLocation>
        <location evidence="1">Cell membrane</location>
        <topology evidence="1">Multi-pass membrane protein</topology>
    </subcellularLocation>
</comment>
<keyword evidence="9 17" id="KW-1133">Transmembrane helix</keyword>
<feature type="transmembrane region" description="Helical" evidence="17">
    <location>
        <begin position="417"/>
        <end position="439"/>
    </location>
</feature>
<dbReference type="Pfam" id="PF00324">
    <property type="entry name" value="AA_permease"/>
    <property type="match status" value="2"/>
</dbReference>
<keyword evidence="12" id="KW-0325">Glycoprotein</keyword>
<evidence type="ECO:0000256" key="3">
    <source>
        <dbReference type="ARBA" id="ARBA00022475"/>
    </source>
</evidence>
<dbReference type="RefSeq" id="XP_031425065.1">
    <property type="nucleotide sequence ID" value="XM_031569205.2"/>
</dbReference>
<dbReference type="PRINTS" id="PR01081">
    <property type="entry name" value="KCLTRNSPORT"/>
</dbReference>
<dbReference type="InterPro" id="IPR000076">
    <property type="entry name" value="KCL_cotranspt"/>
</dbReference>
<feature type="transmembrane region" description="Helical" evidence="17">
    <location>
        <begin position="261"/>
        <end position="280"/>
    </location>
</feature>
<evidence type="ECO:0000256" key="10">
    <source>
        <dbReference type="ARBA" id="ARBA00023065"/>
    </source>
</evidence>
<feature type="transmembrane region" description="Helical" evidence="17">
    <location>
        <begin position="132"/>
        <end position="153"/>
    </location>
</feature>
<dbReference type="FunFam" id="1.20.1740.10:FF:000049">
    <property type="entry name" value="Solute carrier family 12 (potassium/chloride transporter), member 4"/>
    <property type="match status" value="1"/>
</dbReference>
<keyword evidence="4" id="KW-0633">Potassium transport</keyword>
<evidence type="ECO:0000256" key="11">
    <source>
        <dbReference type="ARBA" id="ARBA00023136"/>
    </source>
</evidence>
<dbReference type="CTD" id="6560"/>
<feature type="transmembrane region" description="Helical" evidence="17">
    <location>
        <begin position="589"/>
        <end position="611"/>
    </location>
</feature>
<dbReference type="GO" id="GO:1990573">
    <property type="term" value="P:potassium ion import across plasma membrane"/>
    <property type="evidence" value="ECO:0007669"/>
    <property type="project" value="TreeGrafter"/>
</dbReference>
<evidence type="ECO:0000256" key="13">
    <source>
        <dbReference type="ARBA" id="ARBA00023214"/>
    </source>
</evidence>
<evidence type="ECO:0000256" key="2">
    <source>
        <dbReference type="ARBA" id="ARBA00022448"/>
    </source>
</evidence>
<dbReference type="GO" id="GO:0055064">
    <property type="term" value="P:chloride ion homeostasis"/>
    <property type="evidence" value="ECO:0007669"/>
    <property type="project" value="TreeGrafter"/>
</dbReference>
<feature type="transmembrane region" description="Helical" evidence="17">
    <location>
        <begin position="287"/>
        <end position="308"/>
    </location>
</feature>
<dbReference type="GeneID" id="105899777"/>
<evidence type="ECO:0000256" key="5">
    <source>
        <dbReference type="ARBA" id="ARBA00022553"/>
    </source>
</evidence>
<evidence type="ECO:0000256" key="17">
    <source>
        <dbReference type="SAM" id="Phobius"/>
    </source>
</evidence>
<feature type="transmembrane region" description="Helical" evidence="17">
    <location>
        <begin position="460"/>
        <end position="484"/>
    </location>
</feature>
<evidence type="ECO:0000256" key="1">
    <source>
        <dbReference type="ARBA" id="ARBA00004651"/>
    </source>
</evidence>